<dbReference type="PANTHER" id="PTHR31672:SF13">
    <property type="entry name" value="F-BOX PROTEIN CPR30-LIKE"/>
    <property type="match status" value="1"/>
</dbReference>
<dbReference type="Pfam" id="PF07734">
    <property type="entry name" value="FBA_1"/>
    <property type="match status" value="1"/>
</dbReference>
<dbReference type="InterPro" id="IPR050796">
    <property type="entry name" value="SCF_F-box_component"/>
</dbReference>
<dbReference type="STRING" id="3880.G7JJG9"/>
<evidence type="ECO:0000313" key="4">
    <source>
        <dbReference type="EnsemblPlants" id="AES87515"/>
    </source>
</evidence>
<proteinExistence type="predicted"/>
<dbReference type="Proteomes" id="UP000002051">
    <property type="component" value="Chromosome 4"/>
</dbReference>
<keyword evidence="1" id="KW-0472">Membrane</keyword>
<dbReference type="AlphaFoldDB" id="G7JJG9"/>
<dbReference type="InterPro" id="IPR006527">
    <property type="entry name" value="F-box-assoc_dom_typ1"/>
</dbReference>
<accession>A0A0C3WU47</accession>
<feature type="domain" description="F-box associated beta-propeller type 1" evidence="2">
    <location>
        <begin position="113"/>
        <end position="374"/>
    </location>
</feature>
<evidence type="ECO:0000313" key="3">
    <source>
        <dbReference type="EMBL" id="AES87515.2"/>
    </source>
</evidence>
<name>G7JJG9_MEDTR</name>
<dbReference type="SUPFAM" id="SSF81383">
    <property type="entry name" value="F-box domain"/>
    <property type="match status" value="1"/>
</dbReference>
<accession>G7JJG9</accession>
<dbReference type="NCBIfam" id="TIGR01640">
    <property type="entry name" value="F_box_assoc_1"/>
    <property type="match status" value="1"/>
</dbReference>
<reference evidence="3 5" key="1">
    <citation type="journal article" date="2011" name="Nature">
        <title>The Medicago genome provides insight into the evolution of rhizobial symbioses.</title>
        <authorList>
            <person name="Young N.D."/>
            <person name="Debelle F."/>
            <person name="Oldroyd G.E."/>
            <person name="Geurts R."/>
            <person name="Cannon S.B."/>
            <person name="Udvardi M.K."/>
            <person name="Benedito V.A."/>
            <person name="Mayer K.F."/>
            <person name="Gouzy J."/>
            <person name="Schoof H."/>
            <person name="Van de Peer Y."/>
            <person name="Proost S."/>
            <person name="Cook D.R."/>
            <person name="Meyers B.C."/>
            <person name="Spannagl M."/>
            <person name="Cheung F."/>
            <person name="De Mita S."/>
            <person name="Krishnakumar V."/>
            <person name="Gundlach H."/>
            <person name="Zhou S."/>
            <person name="Mudge J."/>
            <person name="Bharti A.K."/>
            <person name="Murray J.D."/>
            <person name="Naoumkina M.A."/>
            <person name="Rosen B."/>
            <person name="Silverstein K.A."/>
            <person name="Tang H."/>
            <person name="Rombauts S."/>
            <person name="Zhao P.X."/>
            <person name="Zhou P."/>
            <person name="Barbe V."/>
            <person name="Bardou P."/>
            <person name="Bechner M."/>
            <person name="Bellec A."/>
            <person name="Berger A."/>
            <person name="Berges H."/>
            <person name="Bidwell S."/>
            <person name="Bisseling T."/>
            <person name="Choisne N."/>
            <person name="Couloux A."/>
            <person name="Denny R."/>
            <person name="Deshpande S."/>
            <person name="Dai X."/>
            <person name="Doyle J.J."/>
            <person name="Dudez A.M."/>
            <person name="Farmer A.D."/>
            <person name="Fouteau S."/>
            <person name="Franken C."/>
            <person name="Gibelin C."/>
            <person name="Gish J."/>
            <person name="Goldstein S."/>
            <person name="Gonzalez A.J."/>
            <person name="Green P.J."/>
            <person name="Hallab A."/>
            <person name="Hartog M."/>
            <person name="Hua A."/>
            <person name="Humphray S.J."/>
            <person name="Jeong D.H."/>
            <person name="Jing Y."/>
            <person name="Jocker A."/>
            <person name="Kenton S.M."/>
            <person name="Kim D.J."/>
            <person name="Klee K."/>
            <person name="Lai H."/>
            <person name="Lang C."/>
            <person name="Lin S."/>
            <person name="Macmil S.L."/>
            <person name="Magdelenat G."/>
            <person name="Matthews L."/>
            <person name="McCorrison J."/>
            <person name="Monaghan E.L."/>
            <person name="Mun J.H."/>
            <person name="Najar F.Z."/>
            <person name="Nicholson C."/>
            <person name="Noirot C."/>
            <person name="O'Bleness M."/>
            <person name="Paule C.R."/>
            <person name="Poulain J."/>
            <person name="Prion F."/>
            <person name="Qin B."/>
            <person name="Qu C."/>
            <person name="Retzel E.F."/>
            <person name="Riddle C."/>
            <person name="Sallet E."/>
            <person name="Samain S."/>
            <person name="Samson N."/>
            <person name="Sanders I."/>
            <person name="Saurat O."/>
            <person name="Scarpelli C."/>
            <person name="Schiex T."/>
            <person name="Segurens B."/>
            <person name="Severin A.J."/>
            <person name="Sherrier D.J."/>
            <person name="Shi R."/>
            <person name="Sims S."/>
            <person name="Singer S.R."/>
            <person name="Sinharoy S."/>
            <person name="Sterck L."/>
            <person name="Viollet A."/>
            <person name="Wang B.B."/>
            <person name="Wang K."/>
            <person name="Wang M."/>
            <person name="Wang X."/>
            <person name="Warfsmann J."/>
            <person name="Weissenbach J."/>
            <person name="White D.D."/>
            <person name="White J.D."/>
            <person name="Wiley G.B."/>
            <person name="Wincker P."/>
            <person name="Xing Y."/>
            <person name="Yang L."/>
            <person name="Yao Z."/>
            <person name="Ying F."/>
            <person name="Zhai J."/>
            <person name="Zhou L."/>
            <person name="Zuber A."/>
            <person name="Denarie J."/>
            <person name="Dixon R.A."/>
            <person name="May G.D."/>
            <person name="Schwartz D.C."/>
            <person name="Rogers J."/>
            <person name="Quetier F."/>
            <person name="Town C.D."/>
            <person name="Roe B.A."/>
        </authorList>
    </citation>
    <scope>NUCLEOTIDE SEQUENCE [LARGE SCALE GENOMIC DNA]</scope>
    <source>
        <strain evidence="3">A17</strain>
        <strain evidence="4 5">cv. Jemalong A17</strain>
    </source>
</reference>
<sequence length="460" mass="52309">MESVAAKKRKVSTTCISDDIAFSILSKLPFKSIKRFECVRKSWSLILSENPHFMNMFYKNLLSNSHRYPYYDGASLLLKDLELGKEVFYSIYGERFENKVQLDFTNPFANRFNFRIFGFGSINGTLCLHQDDYNGKTLLWNPSTHAIKLIPPTPYELVESSIDEDVEDFDSIDDTSYLHGFGYDELRNDYNVICYVSIMGEHAGYGDMTLDPFWKIYSLRTNSWRILDVFDMPYSLACIDGTQVYMNGVCHWLCEEEEDSQDGPCLVSFYLSNEKFFITPVPSYLDDCFDVQALWINLVVLNGAIALISYHEETTNFHISILGEYGIKESWTKLFLVGPLSCIERPIGVGTKGEIFVIRKDKELVCIDLSTQMIVELVYKEVNSIDRIVIYKENILPIGGISLFFWSAVAVFLVCGYCLAVGVLEVSSVDPTVFLGSLQACFLRLPCGLAKFTAVVFSSV</sequence>
<reference evidence="3 5" key="2">
    <citation type="journal article" date="2014" name="BMC Genomics">
        <title>An improved genome release (version Mt4.0) for the model legume Medicago truncatula.</title>
        <authorList>
            <person name="Tang H."/>
            <person name="Krishnakumar V."/>
            <person name="Bidwell S."/>
            <person name="Rosen B."/>
            <person name="Chan A."/>
            <person name="Zhou S."/>
            <person name="Gentzbittel L."/>
            <person name="Childs K.L."/>
            <person name="Yandell M."/>
            <person name="Gundlach H."/>
            <person name="Mayer K.F."/>
            <person name="Schwartz D.C."/>
            <person name="Town C.D."/>
        </authorList>
    </citation>
    <scope>GENOME REANNOTATION</scope>
    <source>
        <strain evidence="4 5">cv. Jemalong A17</strain>
    </source>
</reference>
<evidence type="ECO:0000313" key="5">
    <source>
        <dbReference type="Proteomes" id="UP000002051"/>
    </source>
</evidence>
<keyword evidence="1" id="KW-0812">Transmembrane</keyword>
<dbReference type="InterPro" id="IPR017451">
    <property type="entry name" value="F-box-assoc_interact_dom"/>
</dbReference>
<keyword evidence="5" id="KW-1185">Reference proteome</keyword>
<feature type="transmembrane region" description="Helical" evidence="1">
    <location>
        <begin position="403"/>
        <end position="424"/>
    </location>
</feature>
<dbReference type="EnsemblPlants" id="AES87515">
    <property type="protein sequence ID" value="AES87515"/>
    <property type="gene ID" value="MTR_4g028510"/>
</dbReference>
<organism evidence="3 5">
    <name type="scientific">Medicago truncatula</name>
    <name type="common">Barrel medic</name>
    <name type="synonym">Medicago tribuloides</name>
    <dbReference type="NCBI Taxonomy" id="3880"/>
    <lineage>
        <taxon>Eukaryota</taxon>
        <taxon>Viridiplantae</taxon>
        <taxon>Streptophyta</taxon>
        <taxon>Embryophyta</taxon>
        <taxon>Tracheophyta</taxon>
        <taxon>Spermatophyta</taxon>
        <taxon>Magnoliopsida</taxon>
        <taxon>eudicotyledons</taxon>
        <taxon>Gunneridae</taxon>
        <taxon>Pentapetalae</taxon>
        <taxon>rosids</taxon>
        <taxon>fabids</taxon>
        <taxon>Fabales</taxon>
        <taxon>Fabaceae</taxon>
        <taxon>Papilionoideae</taxon>
        <taxon>50 kb inversion clade</taxon>
        <taxon>NPAAA clade</taxon>
        <taxon>Hologalegina</taxon>
        <taxon>IRL clade</taxon>
        <taxon>Trifolieae</taxon>
        <taxon>Medicago</taxon>
    </lineage>
</organism>
<evidence type="ECO:0000256" key="1">
    <source>
        <dbReference type="SAM" id="Phobius"/>
    </source>
</evidence>
<reference evidence="4" key="3">
    <citation type="submission" date="2015-04" db="UniProtKB">
        <authorList>
            <consortium name="EnsemblPlants"/>
        </authorList>
    </citation>
    <scope>IDENTIFICATION</scope>
    <source>
        <strain evidence="4">cv. Jemalong A17</strain>
    </source>
</reference>
<protein>
    <submittedName>
        <fullName evidence="3">F-box protein interaction domain protein</fullName>
    </submittedName>
</protein>
<dbReference type="PANTHER" id="PTHR31672">
    <property type="entry name" value="BNACNNG10540D PROTEIN"/>
    <property type="match status" value="1"/>
</dbReference>
<dbReference type="EMBL" id="CM001220">
    <property type="protein sequence ID" value="AES87515.2"/>
    <property type="molecule type" value="Genomic_DNA"/>
</dbReference>
<gene>
    <name evidence="3" type="ordered locus">MTR_4g028510</name>
</gene>
<keyword evidence="1" id="KW-1133">Transmembrane helix</keyword>
<dbReference type="PaxDb" id="3880-AES87515"/>
<dbReference type="HOGENOM" id="CLU_027176_5_0_1"/>
<evidence type="ECO:0000259" key="2">
    <source>
        <dbReference type="Pfam" id="PF07734"/>
    </source>
</evidence>
<dbReference type="InterPro" id="IPR036047">
    <property type="entry name" value="F-box-like_dom_sf"/>
</dbReference>